<accession>A0A848HI29</accession>
<dbReference type="RefSeq" id="WP_169464358.1">
    <property type="nucleotide sequence ID" value="NZ_JABBGG010000002.1"/>
</dbReference>
<name>A0A848HI29_9BURK</name>
<gene>
    <name evidence="2" type="ORF">HHL21_06190</name>
</gene>
<keyword evidence="1" id="KW-1277">Toxin-antitoxin system</keyword>
<dbReference type="Pfam" id="PF05016">
    <property type="entry name" value="ParE_toxin"/>
    <property type="match status" value="1"/>
</dbReference>
<organism evidence="2 3">
    <name type="scientific">Massilia polaris</name>
    <dbReference type="NCBI Taxonomy" id="2728846"/>
    <lineage>
        <taxon>Bacteria</taxon>
        <taxon>Pseudomonadati</taxon>
        <taxon>Pseudomonadota</taxon>
        <taxon>Betaproteobacteria</taxon>
        <taxon>Burkholderiales</taxon>
        <taxon>Oxalobacteraceae</taxon>
        <taxon>Telluria group</taxon>
        <taxon>Massilia</taxon>
    </lineage>
</organism>
<reference evidence="2 3" key="1">
    <citation type="submission" date="2020-04" db="EMBL/GenBank/DDBJ databases">
        <title>Massilia sp. RP-1-19 isolated from soil.</title>
        <authorList>
            <person name="Dahal R.H."/>
        </authorList>
    </citation>
    <scope>NUCLEOTIDE SEQUENCE [LARGE SCALE GENOMIC DNA]</scope>
    <source>
        <strain evidence="2 3">RP-1-19</strain>
    </source>
</reference>
<dbReference type="EMBL" id="JABBGG010000002">
    <property type="protein sequence ID" value="NML60682.1"/>
    <property type="molecule type" value="Genomic_DNA"/>
</dbReference>
<keyword evidence="3" id="KW-1185">Reference proteome</keyword>
<dbReference type="InterPro" id="IPR035093">
    <property type="entry name" value="RelE/ParE_toxin_dom_sf"/>
</dbReference>
<dbReference type="Gene3D" id="3.30.2310.20">
    <property type="entry name" value="RelE-like"/>
    <property type="match status" value="1"/>
</dbReference>
<evidence type="ECO:0000313" key="2">
    <source>
        <dbReference type="EMBL" id="NML60682.1"/>
    </source>
</evidence>
<comment type="caution">
    <text evidence="2">The sequence shown here is derived from an EMBL/GenBank/DDBJ whole genome shotgun (WGS) entry which is preliminary data.</text>
</comment>
<sequence>MSSYTVVFTPEAEQHLAELYRYMSQKSSAGTAHRFTMAIVDYCAAMDEFPHKGMRREDIRPGLRIINYRGSTVIAIAVDDLARVTIIGIVYGGRNYEALLRPDDSDKP</sequence>
<evidence type="ECO:0000313" key="3">
    <source>
        <dbReference type="Proteomes" id="UP000583752"/>
    </source>
</evidence>
<evidence type="ECO:0000256" key="1">
    <source>
        <dbReference type="ARBA" id="ARBA00022649"/>
    </source>
</evidence>
<dbReference type="AlphaFoldDB" id="A0A848HI29"/>
<protein>
    <submittedName>
        <fullName evidence="2">Type II toxin-antitoxin system RelE/ParE family toxin</fullName>
    </submittedName>
</protein>
<dbReference type="InterPro" id="IPR007712">
    <property type="entry name" value="RelE/ParE_toxin"/>
</dbReference>
<dbReference type="Proteomes" id="UP000583752">
    <property type="component" value="Unassembled WGS sequence"/>
</dbReference>
<proteinExistence type="predicted"/>